<keyword evidence="3" id="KW-1185">Reference proteome</keyword>
<accession>A0ABW6S1F1</accession>
<keyword evidence="2" id="KW-0808">Transferase</keyword>
<name>A0ABW6S1F1_9NOCA</name>
<gene>
    <name evidence="2" type="ORF">ACFYXQ_14600</name>
</gene>
<reference evidence="2 3" key="1">
    <citation type="submission" date="2024-10" db="EMBL/GenBank/DDBJ databases">
        <title>The Natural Products Discovery Center: Release of the First 8490 Sequenced Strains for Exploring Actinobacteria Biosynthetic Diversity.</title>
        <authorList>
            <person name="Kalkreuter E."/>
            <person name="Kautsar S.A."/>
            <person name="Yang D."/>
            <person name="Bader C.D."/>
            <person name="Teijaro C.N."/>
            <person name="Fluegel L."/>
            <person name="Davis C.M."/>
            <person name="Simpson J.R."/>
            <person name="Lauterbach L."/>
            <person name="Steele A.D."/>
            <person name="Gui C."/>
            <person name="Meng S."/>
            <person name="Li G."/>
            <person name="Viehrig K."/>
            <person name="Ye F."/>
            <person name="Su P."/>
            <person name="Kiefer A.F."/>
            <person name="Nichols A."/>
            <person name="Cepeda A.J."/>
            <person name="Yan W."/>
            <person name="Fan B."/>
            <person name="Jiang Y."/>
            <person name="Adhikari A."/>
            <person name="Zheng C.-J."/>
            <person name="Schuster L."/>
            <person name="Cowan T.M."/>
            <person name="Smanski M.J."/>
            <person name="Chevrette M.G."/>
            <person name="De Carvalho L.P.S."/>
            <person name="Shen B."/>
        </authorList>
    </citation>
    <scope>NUCLEOTIDE SEQUENCE [LARGE SCALE GENOMIC DNA]</scope>
    <source>
        <strain evidence="2 3">NPDC002593</strain>
    </source>
</reference>
<keyword evidence="2" id="KW-0012">Acyltransferase</keyword>
<dbReference type="EMBL" id="JBIAQY010000004">
    <property type="protein sequence ID" value="MFF3568999.1"/>
    <property type="molecule type" value="Genomic_DNA"/>
</dbReference>
<evidence type="ECO:0000313" key="3">
    <source>
        <dbReference type="Proteomes" id="UP001601992"/>
    </source>
</evidence>
<proteinExistence type="predicted"/>
<comment type="caution">
    <text evidence="2">The sequence shown here is derived from an EMBL/GenBank/DDBJ whole genome shotgun (WGS) entry which is preliminary data.</text>
</comment>
<dbReference type="Pfam" id="PF00583">
    <property type="entry name" value="Acetyltransf_1"/>
    <property type="match status" value="1"/>
</dbReference>
<dbReference type="EC" id="2.3.-.-" evidence="2"/>
<dbReference type="InterPro" id="IPR000182">
    <property type="entry name" value="GNAT_dom"/>
</dbReference>
<dbReference type="Gene3D" id="3.40.630.30">
    <property type="match status" value="1"/>
</dbReference>
<dbReference type="InterPro" id="IPR016181">
    <property type="entry name" value="Acyl_CoA_acyltransferase"/>
</dbReference>
<evidence type="ECO:0000259" key="1">
    <source>
        <dbReference type="PROSITE" id="PS51186"/>
    </source>
</evidence>
<evidence type="ECO:0000313" key="2">
    <source>
        <dbReference type="EMBL" id="MFF3568999.1"/>
    </source>
</evidence>
<dbReference type="RefSeq" id="WP_387403802.1">
    <property type="nucleotide sequence ID" value="NZ_JBIAQY010000004.1"/>
</dbReference>
<organism evidence="2 3">
    <name type="scientific">Nocardia jiangxiensis</name>
    <dbReference type="NCBI Taxonomy" id="282685"/>
    <lineage>
        <taxon>Bacteria</taxon>
        <taxon>Bacillati</taxon>
        <taxon>Actinomycetota</taxon>
        <taxon>Actinomycetes</taxon>
        <taxon>Mycobacteriales</taxon>
        <taxon>Nocardiaceae</taxon>
        <taxon>Nocardia</taxon>
    </lineage>
</organism>
<feature type="domain" description="N-acetyltransferase" evidence="1">
    <location>
        <begin position="3"/>
        <end position="184"/>
    </location>
</feature>
<dbReference type="GO" id="GO:0016746">
    <property type="term" value="F:acyltransferase activity"/>
    <property type="evidence" value="ECO:0007669"/>
    <property type="project" value="UniProtKB-KW"/>
</dbReference>
<dbReference type="SUPFAM" id="SSF55729">
    <property type="entry name" value="Acyl-CoA N-acyltransferases (Nat)"/>
    <property type="match status" value="1"/>
</dbReference>
<protein>
    <submittedName>
        <fullName evidence="2">GNAT family N-acetyltransferase</fullName>
        <ecNumber evidence="2">2.3.-.-</ecNumber>
    </submittedName>
</protein>
<dbReference type="Proteomes" id="UP001601992">
    <property type="component" value="Unassembled WGS sequence"/>
</dbReference>
<sequence>MTIRVRRSGPDDRAAILRLMAAARGDGLSPDERAERGFVQGTMDEAVLARFEAGTGVFLAEEGDRLAGFAMTSGAVDPPDGPPRRTLEAARAAVGDQRIFLYGPAAVDPSFQGRGVLSLLLRELGAQLRDRFDLGVAFVEDANRKSLAVHRHYGMTEVPGFSVGERRYHVFTFEPAQFALPEAK</sequence>
<dbReference type="PROSITE" id="PS51186">
    <property type="entry name" value="GNAT"/>
    <property type="match status" value="1"/>
</dbReference>